<dbReference type="OMA" id="DAFMRIF"/>
<evidence type="ECO:0000256" key="1">
    <source>
        <dbReference type="ARBA" id="ARBA00022499"/>
    </source>
</evidence>
<dbReference type="Gene3D" id="3.10.20.90">
    <property type="entry name" value="Phosphatidylinositol 3-kinase Catalytic Subunit, Chain A, domain 1"/>
    <property type="match status" value="1"/>
</dbReference>
<evidence type="ECO:0000259" key="2">
    <source>
        <dbReference type="PROSITE" id="PS50053"/>
    </source>
</evidence>
<protein>
    <recommendedName>
        <fullName evidence="2">Ubiquitin-like domain-containing protein</fullName>
    </recommendedName>
</protein>
<dbReference type="EMBL" id="KI517416">
    <property type="protein sequence ID" value="ESQ47029.1"/>
    <property type="molecule type" value="Genomic_DNA"/>
</dbReference>
<dbReference type="Proteomes" id="UP000030689">
    <property type="component" value="Unassembled WGS sequence"/>
</dbReference>
<dbReference type="InterPro" id="IPR050158">
    <property type="entry name" value="Ubiquitin_ubiquitin-like"/>
</dbReference>
<dbReference type="PANTHER" id="PTHR10666">
    <property type="entry name" value="UBIQUITIN"/>
    <property type="match status" value="1"/>
</dbReference>
<keyword evidence="1" id="KW-1017">Isopeptide bond</keyword>
<accession>V4LTB4</accession>
<dbReference type="PROSITE" id="PS50053">
    <property type="entry name" value="UBIQUITIN_2"/>
    <property type="match status" value="1"/>
</dbReference>
<dbReference type="OrthoDB" id="428577at2759"/>
<name>V4LTB4_EUTSA</name>
<dbReference type="AlphaFoldDB" id="V4LTB4"/>
<dbReference type="KEGG" id="eus:EUTSA_v10028082mg"/>
<dbReference type="InterPro" id="IPR019956">
    <property type="entry name" value="Ubiquitin_dom"/>
</dbReference>
<organism evidence="3 4">
    <name type="scientific">Eutrema salsugineum</name>
    <name type="common">Saltwater cress</name>
    <name type="synonym">Sisymbrium salsugineum</name>
    <dbReference type="NCBI Taxonomy" id="72664"/>
    <lineage>
        <taxon>Eukaryota</taxon>
        <taxon>Viridiplantae</taxon>
        <taxon>Streptophyta</taxon>
        <taxon>Embryophyta</taxon>
        <taxon>Tracheophyta</taxon>
        <taxon>Spermatophyta</taxon>
        <taxon>Magnoliopsida</taxon>
        <taxon>eudicotyledons</taxon>
        <taxon>Gunneridae</taxon>
        <taxon>Pentapetalae</taxon>
        <taxon>rosids</taxon>
        <taxon>malvids</taxon>
        <taxon>Brassicales</taxon>
        <taxon>Brassicaceae</taxon>
        <taxon>Eutremeae</taxon>
        <taxon>Eutrema</taxon>
    </lineage>
</organism>
<dbReference type="Pfam" id="PF00240">
    <property type="entry name" value="ubiquitin"/>
    <property type="match status" value="1"/>
</dbReference>
<gene>
    <name evidence="3" type="ORF">EUTSA_v10028082mg</name>
</gene>
<dbReference type="InterPro" id="IPR000626">
    <property type="entry name" value="Ubiquitin-like_dom"/>
</dbReference>
<dbReference type="SMART" id="SM00213">
    <property type="entry name" value="UBQ"/>
    <property type="match status" value="1"/>
</dbReference>
<evidence type="ECO:0000313" key="4">
    <source>
        <dbReference type="Proteomes" id="UP000030689"/>
    </source>
</evidence>
<keyword evidence="4" id="KW-1185">Reference proteome</keyword>
<dbReference type="PRINTS" id="PR00348">
    <property type="entry name" value="UBIQUITIN"/>
</dbReference>
<dbReference type="GO" id="GO:0003729">
    <property type="term" value="F:mRNA binding"/>
    <property type="evidence" value="ECO:0007669"/>
    <property type="project" value="UniProtKB-ARBA"/>
</dbReference>
<dbReference type="Gramene" id="ESQ47029">
    <property type="protein sequence ID" value="ESQ47029"/>
    <property type="gene ID" value="EUTSA_v10028082mg"/>
</dbReference>
<dbReference type="eggNOG" id="KOG0001">
    <property type="taxonomic scope" value="Eukaryota"/>
</dbReference>
<dbReference type="InterPro" id="IPR029071">
    <property type="entry name" value="Ubiquitin-like_domsf"/>
</dbReference>
<sequence>MEISITKVNGKSINLEVDDSSDTIHLKIHGPTRKLVLRLGPEPDMDLDSEPVMRISVSTLGGKTLNLEVKETDTTKIVKNKIRGLGGPSVNQQVLIFEGITLLSGRTLASYGIKTGSELLMMSQQCGC</sequence>
<evidence type="ECO:0000313" key="3">
    <source>
        <dbReference type="EMBL" id="ESQ47029.1"/>
    </source>
</evidence>
<dbReference type="STRING" id="72664.V4LTB4"/>
<proteinExistence type="predicted"/>
<reference evidence="3 4" key="1">
    <citation type="journal article" date="2013" name="Front. Plant Sci.">
        <title>The Reference Genome of the Halophytic Plant Eutrema salsugineum.</title>
        <authorList>
            <person name="Yang R."/>
            <person name="Jarvis D.E."/>
            <person name="Chen H."/>
            <person name="Beilstein M.A."/>
            <person name="Grimwood J."/>
            <person name="Jenkins J."/>
            <person name="Shu S."/>
            <person name="Prochnik S."/>
            <person name="Xin M."/>
            <person name="Ma C."/>
            <person name="Schmutz J."/>
            <person name="Wing R.A."/>
            <person name="Mitchell-Olds T."/>
            <person name="Schumaker K.S."/>
            <person name="Wang X."/>
        </authorList>
    </citation>
    <scope>NUCLEOTIDE SEQUENCE [LARGE SCALE GENOMIC DNA]</scope>
</reference>
<dbReference type="CDD" id="cd17039">
    <property type="entry name" value="Ubl_ubiquitin_like"/>
    <property type="match status" value="1"/>
</dbReference>
<feature type="domain" description="Ubiquitin-like" evidence="2">
    <location>
        <begin position="53"/>
        <end position="128"/>
    </location>
</feature>
<dbReference type="SUPFAM" id="SSF54236">
    <property type="entry name" value="Ubiquitin-like"/>
    <property type="match status" value="1"/>
</dbReference>